<dbReference type="InterPro" id="IPR024079">
    <property type="entry name" value="MetalloPept_cat_dom_sf"/>
</dbReference>
<evidence type="ECO:0008006" key="4">
    <source>
        <dbReference type="Google" id="ProtNLM"/>
    </source>
</evidence>
<dbReference type="Proteomes" id="UP001489902">
    <property type="component" value="Chromosome 1"/>
</dbReference>
<gene>
    <name evidence="2" type="ORF">QYS62_001561</name>
</gene>
<organism evidence="2 3">
    <name type="scientific">Fusarium acuminatum</name>
    <dbReference type="NCBI Taxonomy" id="5515"/>
    <lineage>
        <taxon>Eukaryota</taxon>
        <taxon>Fungi</taxon>
        <taxon>Dikarya</taxon>
        <taxon>Ascomycota</taxon>
        <taxon>Pezizomycotina</taxon>
        <taxon>Sordariomycetes</taxon>
        <taxon>Hypocreomycetidae</taxon>
        <taxon>Hypocreales</taxon>
        <taxon>Nectriaceae</taxon>
        <taxon>Fusarium</taxon>
        <taxon>Fusarium tricinctum species complex</taxon>
    </lineage>
</organism>
<feature type="chain" id="PRO_5046528346" description="Metalloprotease" evidence="1">
    <location>
        <begin position="17"/>
        <end position="399"/>
    </location>
</feature>
<keyword evidence="3" id="KW-1185">Reference proteome</keyword>
<protein>
    <recommendedName>
        <fullName evidence="4">Metalloprotease</fullName>
    </recommendedName>
</protein>
<dbReference type="EMBL" id="CP151260">
    <property type="protein sequence ID" value="WZH40623.1"/>
    <property type="molecule type" value="Genomic_DNA"/>
</dbReference>
<accession>A0ABZ2WIV9</accession>
<proteinExistence type="predicted"/>
<feature type="signal peptide" evidence="1">
    <location>
        <begin position="1"/>
        <end position="16"/>
    </location>
</feature>
<evidence type="ECO:0000313" key="2">
    <source>
        <dbReference type="EMBL" id="WZH40623.1"/>
    </source>
</evidence>
<reference evidence="2 3" key="1">
    <citation type="submission" date="2024-04" db="EMBL/GenBank/DDBJ databases">
        <title>Complete genome sequence of Fusarium acuminatum.</title>
        <authorList>
            <person name="Lan B."/>
        </authorList>
    </citation>
    <scope>NUCLEOTIDE SEQUENCE [LARGE SCALE GENOMIC DNA]</scope>
    <source>
        <strain evidence="2">1A</strain>
    </source>
</reference>
<sequence length="399" mass="44416">MRFSLPVVLLAGLGLAADPSVWDFDDSCQTPERLDRFTKAYNDAELMAVKAQGDMRTLNTARPSFERMDSPGLRNWDRIARAALNMFGFAPNKDGHDPNEEHFSNVMYVYDRMVKTLHDGQLVPENGYGGIKPLLMCDEKKWVWVGKDDKDPNDPAGRPLRESRASTIAGYNGAWVYKKRYLAAVTKQDTPGLCREGVWATTMTRYDFIIFCDVSFGDQAANTKSAVDAKDTAAKGDKLNSYSTSSLARIMVHEFAHWFGADKTGGPDNRDVKDQQAVGKNGDFIFLSDNKYVTDANAPGAQVVKVCKLTLLSQDPFPRLIPVITDDFLWASNLARSHLGDKAGNSGPSRSTFTAESYALFSIMSYMDNWDWSGDGIAKDFSMIPYKQLPNGKKFRLDG</sequence>
<name>A0ABZ2WIV9_9HYPO</name>
<evidence type="ECO:0000256" key="1">
    <source>
        <dbReference type="SAM" id="SignalP"/>
    </source>
</evidence>
<evidence type="ECO:0000313" key="3">
    <source>
        <dbReference type="Proteomes" id="UP001489902"/>
    </source>
</evidence>
<keyword evidence="1" id="KW-0732">Signal</keyword>
<dbReference type="Gene3D" id="3.40.390.10">
    <property type="entry name" value="Collagenase (Catalytic Domain)"/>
    <property type="match status" value="1"/>
</dbReference>